<evidence type="ECO:0000259" key="2">
    <source>
        <dbReference type="Pfam" id="PF02470"/>
    </source>
</evidence>
<proteinExistence type="predicted"/>
<dbReference type="InterPro" id="IPR052336">
    <property type="entry name" value="MlaD_Phospholipid_Transporter"/>
</dbReference>
<gene>
    <name evidence="3" type="ORF">DSM112329_04532</name>
</gene>
<evidence type="ECO:0000313" key="3">
    <source>
        <dbReference type="EMBL" id="XAY07644.1"/>
    </source>
</evidence>
<feature type="region of interest" description="Disordered" evidence="1">
    <location>
        <begin position="438"/>
        <end position="459"/>
    </location>
</feature>
<feature type="domain" description="Mce/MlaD" evidence="2">
    <location>
        <begin position="31"/>
        <end position="107"/>
    </location>
</feature>
<accession>A0AAU7B159</accession>
<dbReference type="KEGG" id="parq:DSM112329_04532"/>
<reference evidence="3" key="1">
    <citation type="submission" date="2022-12" db="EMBL/GenBank/DDBJ databases">
        <title>Paraconexibacter alkalitolerans sp. nov. and Baekduia alba sp. nov., isolated from soil and emended description of the genera Paraconexibacter (Chun et al., 2020) and Baekduia (An et al., 2020).</title>
        <authorList>
            <person name="Vieira S."/>
            <person name="Huber K.J."/>
            <person name="Geppert A."/>
            <person name="Wolf J."/>
            <person name="Neumann-Schaal M."/>
            <person name="Muesken M."/>
            <person name="Overmann J."/>
        </authorList>
    </citation>
    <scope>NUCLEOTIDE SEQUENCE</scope>
    <source>
        <strain evidence="3">AEG42_29</strain>
    </source>
</reference>
<evidence type="ECO:0000256" key="1">
    <source>
        <dbReference type="SAM" id="MobiDB-lite"/>
    </source>
</evidence>
<protein>
    <recommendedName>
        <fullName evidence="2">Mce/MlaD domain-containing protein</fullName>
    </recommendedName>
</protein>
<dbReference type="EMBL" id="CP114014">
    <property type="protein sequence ID" value="XAY07644.1"/>
    <property type="molecule type" value="Genomic_DNA"/>
</dbReference>
<sequence length="459" mass="49237">MAAVGVSGLILAAITFYIGYQAAVSVPGRGYYNIKAEFEDANNLSNHYEVRLSGVRAGQILEPRVENGKAVVDLKLDDKFKPLPVDSTLQVRLRSAVGVRYLEIFPGTSTQMLQEGDTIKSSAVKDSVALDEVLGTFDTQTRAKTSTLLRELGDGTASRGNDLNETFRDTPRLLAGLRGVSNAITSRPGDQMSGFIRNGAQVAKGFDDAANDIVAGFRPQTQALKIFTDAKPDVQGTLAQARPTLASLRSTLPQVDRLVGETATLARTARPAFRAAPSALRRTNTLLVNAQEPLTDVKDTLQLANDAVNPTLGLLNKVRPALPAVDSFLGNIDPQLQVLSPRACELTNGVLSWGQYLGIGDAASNNFIRFQLLAVRPEQTGGQAGKGSEALNNLYDNFVNASPYYGPCQNQVGASGMQPPLPERNLMAGVKPFSKTNIPWETDPNIRADPARDVNFGGK</sequence>
<organism evidence="3">
    <name type="scientific">Paraconexibacter sp. AEG42_29</name>
    <dbReference type="NCBI Taxonomy" id="2997339"/>
    <lineage>
        <taxon>Bacteria</taxon>
        <taxon>Bacillati</taxon>
        <taxon>Actinomycetota</taxon>
        <taxon>Thermoleophilia</taxon>
        <taxon>Solirubrobacterales</taxon>
        <taxon>Paraconexibacteraceae</taxon>
        <taxon>Paraconexibacter</taxon>
    </lineage>
</organism>
<name>A0AAU7B159_9ACTN</name>
<dbReference type="AlphaFoldDB" id="A0AAU7B159"/>
<dbReference type="PANTHER" id="PTHR33371:SF4">
    <property type="entry name" value="INTERMEMBRANE PHOSPHOLIPID TRANSPORT SYSTEM BINDING PROTEIN MLAD"/>
    <property type="match status" value="1"/>
</dbReference>
<dbReference type="InterPro" id="IPR003399">
    <property type="entry name" value="Mce/MlaD"/>
</dbReference>
<dbReference type="Pfam" id="PF02470">
    <property type="entry name" value="MlaD"/>
    <property type="match status" value="1"/>
</dbReference>
<dbReference type="PANTHER" id="PTHR33371">
    <property type="entry name" value="INTERMEMBRANE PHOSPHOLIPID TRANSPORT SYSTEM BINDING PROTEIN MLAD-RELATED"/>
    <property type="match status" value="1"/>
</dbReference>